<evidence type="ECO:0000256" key="4">
    <source>
        <dbReference type="ARBA" id="ARBA00011738"/>
    </source>
</evidence>
<protein>
    <recommendedName>
        <fullName evidence="6">Exopolyphosphatase</fullName>
        <ecNumber evidence="5">3.6.1.11</ecNumber>
    </recommendedName>
</protein>
<comment type="caution">
    <text evidence="13">The sequence shown here is derived from an EMBL/GenBank/DDBJ whole genome shotgun (WGS) entry which is preliminary data.</text>
</comment>
<dbReference type="PANTHER" id="PTHR30005">
    <property type="entry name" value="EXOPOLYPHOSPHATASE"/>
    <property type="match status" value="1"/>
</dbReference>
<evidence type="ECO:0000259" key="11">
    <source>
        <dbReference type="Pfam" id="PF02541"/>
    </source>
</evidence>
<evidence type="ECO:0000256" key="3">
    <source>
        <dbReference type="ARBA" id="ARBA00007125"/>
    </source>
</evidence>
<evidence type="ECO:0000256" key="8">
    <source>
        <dbReference type="ARBA" id="ARBA00022801"/>
    </source>
</evidence>
<dbReference type="RefSeq" id="WP_255916352.1">
    <property type="nucleotide sequence ID" value="NZ_JANFQO010000025.1"/>
</dbReference>
<evidence type="ECO:0000256" key="9">
    <source>
        <dbReference type="ARBA" id="ARBA00023136"/>
    </source>
</evidence>
<dbReference type="NCBIfam" id="TIGR03706">
    <property type="entry name" value="exo_poly_only"/>
    <property type="match status" value="1"/>
</dbReference>
<comment type="subcellular location">
    <subcellularLocation>
        <location evidence="2">Cell membrane</location>
        <topology evidence="2">Peripheral membrane protein</topology>
    </subcellularLocation>
</comment>
<dbReference type="Gene3D" id="1.10.3210.10">
    <property type="entry name" value="Hypothetical protein af1432"/>
    <property type="match status" value="1"/>
</dbReference>
<gene>
    <name evidence="13" type="primary">ppx</name>
    <name evidence="13" type="ORF">NM961_20830</name>
</gene>
<dbReference type="SUPFAM" id="SSF53067">
    <property type="entry name" value="Actin-like ATPase domain"/>
    <property type="match status" value="2"/>
</dbReference>
<dbReference type="PANTHER" id="PTHR30005:SF14">
    <property type="entry name" value="EXOPOLYPHOSPHATASE"/>
    <property type="match status" value="1"/>
</dbReference>
<dbReference type="InterPro" id="IPR048950">
    <property type="entry name" value="Ppx_GppA_C"/>
</dbReference>
<evidence type="ECO:0000256" key="10">
    <source>
        <dbReference type="ARBA" id="ARBA00047607"/>
    </source>
</evidence>
<dbReference type="InterPro" id="IPR043129">
    <property type="entry name" value="ATPase_NBD"/>
</dbReference>
<dbReference type="Pfam" id="PF02541">
    <property type="entry name" value="Ppx-GppA"/>
    <property type="match status" value="1"/>
</dbReference>
<feature type="domain" description="Ppx/GppA phosphatase C-terminal" evidence="12">
    <location>
        <begin position="317"/>
        <end position="489"/>
    </location>
</feature>
<dbReference type="GO" id="GO:0004309">
    <property type="term" value="F:exopolyphosphatase activity"/>
    <property type="evidence" value="ECO:0007669"/>
    <property type="project" value="UniProtKB-EC"/>
</dbReference>
<comment type="subunit">
    <text evidence="4">Homodimer.</text>
</comment>
<sequence length="507" mass="56396">MPNGLKPIQDGELLAAVDLGSNSYHMVVARYQHGELRVIDRLRDSVRMAAGLQRDGSLDSARRDRALACLARFGQRLRALPPGRVRAVATNTVRRMSNPHAFLLPAETALGHPIEIVSGREEARLIYLGVAHSLPESRERRLCIDIGGGSTEFIIGLGMEALETESLQMGCVASTLRFFDDGKLTAKRWRQAQTEIGVELQQFAADYRARGWGETIGSSGTIRAIGNVVQANGWSESGITRASLERLREALLGAGSVDRIRLLGLSEERQSVLAGGVAILEAAFEALALEHMQVCETAMREGLLYDLIGRAEQRDPRTASIESLVRRYDVDRTQAKRVEATAQLLFDQLAEAWQLDGDALDWLRWAARIHEIGIAIAHSQHHLHGAYLVRNSDLAGFTRQEQDFLATILRCHRRKPDQEALAALPERSRRTAARITALLRLAVLLHRARSADRLPALSAKADERNLELRLGRDWLEQHPLTVADLEQEREHLKDLGVKLQLRGTEKV</sequence>
<proteinExistence type="inferred from homology"/>
<dbReference type="Gene3D" id="3.30.420.40">
    <property type="match status" value="1"/>
</dbReference>
<dbReference type="InterPro" id="IPR022371">
    <property type="entry name" value="Exopolyphosphatase"/>
</dbReference>
<dbReference type="PIRSF" id="PIRSF001267">
    <property type="entry name" value="Pyrophosphatase_GppA_Ppx"/>
    <property type="match status" value="1"/>
</dbReference>
<evidence type="ECO:0000256" key="1">
    <source>
        <dbReference type="ARBA" id="ARBA00001946"/>
    </source>
</evidence>
<comment type="cofactor">
    <cofactor evidence="1">
        <name>Mg(2+)</name>
        <dbReference type="ChEBI" id="CHEBI:18420"/>
    </cofactor>
</comment>
<evidence type="ECO:0000256" key="2">
    <source>
        <dbReference type="ARBA" id="ARBA00004202"/>
    </source>
</evidence>
<dbReference type="InterPro" id="IPR003695">
    <property type="entry name" value="Ppx_GppA_N"/>
</dbReference>
<comment type="catalytic activity">
    <reaction evidence="10">
        <text>[phosphate](n) + H2O = [phosphate](n-1) + phosphate + H(+)</text>
        <dbReference type="Rhea" id="RHEA:21528"/>
        <dbReference type="Rhea" id="RHEA-COMP:9859"/>
        <dbReference type="Rhea" id="RHEA-COMP:14279"/>
        <dbReference type="ChEBI" id="CHEBI:15377"/>
        <dbReference type="ChEBI" id="CHEBI:15378"/>
        <dbReference type="ChEBI" id="CHEBI:16838"/>
        <dbReference type="ChEBI" id="CHEBI:43474"/>
        <dbReference type="EC" id="3.6.1.11"/>
    </reaction>
</comment>
<dbReference type="EMBL" id="JANFQO010000025">
    <property type="protein sequence ID" value="MCQ4167167.1"/>
    <property type="molecule type" value="Genomic_DNA"/>
</dbReference>
<dbReference type="InterPro" id="IPR050273">
    <property type="entry name" value="GppA/Ppx_hydrolase"/>
</dbReference>
<name>A0ABT1QY06_9GAMM</name>
<dbReference type="Pfam" id="PF21447">
    <property type="entry name" value="Ppx-GppA_III"/>
    <property type="match status" value="1"/>
</dbReference>
<keyword evidence="8 13" id="KW-0378">Hydrolase</keyword>
<evidence type="ECO:0000259" key="12">
    <source>
        <dbReference type="Pfam" id="PF21447"/>
    </source>
</evidence>
<accession>A0ABT1QY06</accession>
<evidence type="ECO:0000256" key="5">
    <source>
        <dbReference type="ARBA" id="ARBA00012451"/>
    </source>
</evidence>
<dbReference type="Gene3D" id="3.30.420.150">
    <property type="entry name" value="Exopolyphosphatase. Domain 2"/>
    <property type="match status" value="1"/>
</dbReference>
<keyword evidence="7" id="KW-1003">Cell membrane</keyword>
<evidence type="ECO:0000313" key="13">
    <source>
        <dbReference type="EMBL" id="MCQ4167167.1"/>
    </source>
</evidence>
<dbReference type="SUPFAM" id="SSF109604">
    <property type="entry name" value="HD-domain/PDEase-like"/>
    <property type="match status" value="1"/>
</dbReference>
<organism evidence="13 14">
    <name type="scientific">Tahibacter harae</name>
    <dbReference type="NCBI Taxonomy" id="2963937"/>
    <lineage>
        <taxon>Bacteria</taxon>
        <taxon>Pseudomonadati</taxon>
        <taxon>Pseudomonadota</taxon>
        <taxon>Gammaproteobacteria</taxon>
        <taxon>Lysobacterales</taxon>
        <taxon>Rhodanobacteraceae</taxon>
        <taxon>Tahibacter</taxon>
    </lineage>
</organism>
<keyword evidence="14" id="KW-1185">Reference proteome</keyword>
<evidence type="ECO:0000256" key="7">
    <source>
        <dbReference type="ARBA" id="ARBA00022475"/>
    </source>
</evidence>
<evidence type="ECO:0000256" key="6">
    <source>
        <dbReference type="ARBA" id="ARBA00020416"/>
    </source>
</evidence>
<keyword evidence="9" id="KW-0472">Membrane</keyword>
<dbReference type="InterPro" id="IPR030673">
    <property type="entry name" value="PyroPPase_GppA_Ppx"/>
</dbReference>
<dbReference type="EC" id="3.6.1.11" evidence="5"/>
<feature type="domain" description="Ppx/GppA phosphatase N-terminal" evidence="11">
    <location>
        <begin position="27"/>
        <end position="309"/>
    </location>
</feature>
<reference evidence="13" key="1">
    <citation type="submission" date="2022-07" db="EMBL/GenBank/DDBJ databases">
        <title>Tahibacter sp., a new gammaproteobacterium isolated from the silt sample collected at pig farm.</title>
        <authorList>
            <person name="Chen H."/>
        </authorList>
    </citation>
    <scope>NUCLEOTIDE SEQUENCE</scope>
    <source>
        <strain evidence="13">P2K</strain>
    </source>
</reference>
<evidence type="ECO:0000313" key="14">
    <source>
        <dbReference type="Proteomes" id="UP001165498"/>
    </source>
</evidence>
<comment type="similarity">
    <text evidence="3">Belongs to the GppA/Ppx family.</text>
</comment>
<dbReference type="Proteomes" id="UP001165498">
    <property type="component" value="Unassembled WGS sequence"/>
</dbReference>
<dbReference type="CDD" id="cd24053">
    <property type="entry name" value="ASKHA_NBD_EcPPX-GppA-like"/>
    <property type="match status" value="1"/>
</dbReference>